<feature type="domain" description="Alpha-D-phosphohexomutase alpha/beta/alpha" evidence="5">
    <location>
        <begin position="5"/>
        <end position="74"/>
    </location>
</feature>
<comment type="caution">
    <text evidence="6">The sequence shown here is derived from an EMBL/GenBank/DDBJ whole genome shotgun (WGS) entry which is preliminary data.</text>
</comment>
<accession>X0T776</accession>
<dbReference type="PANTHER" id="PTHR45745:SF1">
    <property type="entry name" value="PHOSPHOGLUCOMUTASE 2B-RELATED"/>
    <property type="match status" value="1"/>
</dbReference>
<dbReference type="GO" id="GO:0006166">
    <property type="term" value="P:purine ribonucleoside salvage"/>
    <property type="evidence" value="ECO:0007669"/>
    <property type="project" value="TreeGrafter"/>
</dbReference>
<dbReference type="GO" id="GO:0008973">
    <property type="term" value="F:phosphopentomutase activity"/>
    <property type="evidence" value="ECO:0007669"/>
    <property type="project" value="TreeGrafter"/>
</dbReference>
<dbReference type="GO" id="GO:0046872">
    <property type="term" value="F:metal ion binding"/>
    <property type="evidence" value="ECO:0007669"/>
    <property type="project" value="UniProtKB-KW"/>
</dbReference>
<dbReference type="AlphaFoldDB" id="X0T776"/>
<organism evidence="6">
    <name type="scientific">marine sediment metagenome</name>
    <dbReference type="NCBI Taxonomy" id="412755"/>
    <lineage>
        <taxon>unclassified sequences</taxon>
        <taxon>metagenomes</taxon>
        <taxon>ecological metagenomes</taxon>
    </lineage>
</organism>
<dbReference type="SUPFAM" id="SSF53738">
    <property type="entry name" value="Phosphoglucomutase, first 3 domains"/>
    <property type="match status" value="1"/>
</dbReference>
<keyword evidence="3" id="KW-0460">Magnesium</keyword>
<evidence type="ECO:0000313" key="6">
    <source>
        <dbReference type="EMBL" id="GAF84017.1"/>
    </source>
</evidence>
<comment type="similarity">
    <text evidence="1">Belongs to the phosphohexose mutase family.</text>
</comment>
<dbReference type="InterPro" id="IPR005844">
    <property type="entry name" value="A-D-PHexomutase_a/b/a-I"/>
</dbReference>
<dbReference type="InterPro" id="IPR016055">
    <property type="entry name" value="A-D-PHexomutase_a/b/a-I/II/III"/>
</dbReference>
<evidence type="ECO:0000259" key="5">
    <source>
        <dbReference type="Pfam" id="PF02878"/>
    </source>
</evidence>
<proteinExistence type="inferred from homology"/>
<evidence type="ECO:0000256" key="1">
    <source>
        <dbReference type="ARBA" id="ARBA00010231"/>
    </source>
</evidence>
<name>X0T776_9ZZZZ</name>
<evidence type="ECO:0000256" key="3">
    <source>
        <dbReference type="ARBA" id="ARBA00022842"/>
    </source>
</evidence>
<protein>
    <recommendedName>
        <fullName evidence="5">Alpha-D-phosphohexomutase alpha/beta/alpha domain-containing protein</fullName>
    </recommendedName>
</protein>
<keyword evidence="2" id="KW-0479">Metal-binding</keyword>
<dbReference type="GO" id="GO:0005975">
    <property type="term" value="P:carbohydrate metabolic process"/>
    <property type="evidence" value="ECO:0007669"/>
    <property type="project" value="InterPro"/>
</dbReference>
<dbReference type="Pfam" id="PF02878">
    <property type="entry name" value="PGM_PMM_I"/>
    <property type="match status" value="1"/>
</dbReference>
<feature type="non-terminal residue" evidence="6">
    <location>
        <position position="75"/>
    </location>
</feature>
<gene>
    <name evidence="6" type="ORF">S01H1_09476</name>
</gene>
<evidence type="ECO:0000256" key="2">
    <source>
        <dbReference type="ARBA" id="ARBA00022723"/>
    </source>
</evidence>
<dbReference type="PANTHER" id="PTHR45745">
    <property type="entry name" value="PHOSPHOMANNOMUTASE 45A"/>
    <property type="match status" value="1"/>
</dbReference>
<keyword evidence="4" id="KW-0413">Isomerase</keyword>
<evidence type="ECO:0000256" key="4">
    <source>
        <dbReference type="ARBA" id="ARBA00023235"/>
    </source>
</evidence>
<sequence>METNIKFGTDGWRAVIARDFTFDNLRLVAQAIGQYLKNHSLDTRGVFIGYDNRFLSEEFGLEAGKVLSSMGLKIH</sequence>
<reference evidence="6" key="1">
    <citation type="journal article" date="2014" name="Front. Microbiol.">
        <title>High frequency of phylogenetically diverse reductive dehalogenase-homologous genes in deep subseafloor sedimentary metagenomes.</title>
        <authorList>
            <person name="Kawai M."/>
            <person name="Futagami T."/>
            <person name="Toyoda A."/>
            <person name="Takaki Y."/>
            <person name="Nishi S."/>
            <person name="Hori S."/>
            <person name="Arai W."/>
            <person name="Tsubouchi T."/>
            <person name="Morono Y."/>
            <person name="Uchiyama I."/>
            <person name="Ito T."/>
            <person name="Fujiyama A."/>
            <person name="Inagaki F."/>
            <person name="Takami H."/>
        </authorList>
    </citation>
    <scope>NUCLEOTIDE SEQUENCE</scope>
    <source>
        <strain evidence="6">Expedition CK06-06</strain>
    </source>
</reference>
<dbReference type="EMBL" id="BARS01004841">
    <property type="protein sequence ID" value="GAF84017.1"/>
    <property type="molecule type" value="Genomic_DNA"/>
</dbReference>
<dbReference type="Gene3D" id="3.40.120.10">
    <property type="entry name" value="Alpha-D-Glucose-1,6-Bisphosphate, subunit A, domain 3"/>
    <property type="match status" value="1"/>
</dbReference>